<name>A0A4P8KZY4_9BACT</name>
<feature type="domain" description="Secretin/TonB short N-terminal" evidence="10">
    <location>
        <begin position="260"/>
        <end position="308"/>
    </location>
</feature>
<dbReference type="AlphaFoldDB" id="A0A4P8KZY4"/>
<sequence length="652" mass="70379">MHGKGLRPERVVLWGVLVGCALLQLCGCAGTPRDVGAGSALAVGSTQSSEVSAAAVNEPGRAVKILGVQASDFDDRTEIRVLGDGAFSKYQVERDGARSFVLTLEGVRADAVKASIPTPSKRLAGLFLEGLEGDRAVLSATANETLQQLEAHSEGHVLVISVYPGRRGYHESPPEAAPAPRKGAEGRVDGSPGASGSGGRAAVSNAPATYERYGTTSSMAVSDADILGYKEAYRGKPISLDLQDADIENVLRLLADISGMNIVVEPDVVGRVTLKVEAVPWDQVLDMVLMINGLGKEEIGGVIRVASQEKLKQQWKEREERIKTRQELLRAKRDLGEITTEYLQVNYAEPSEIAAKISETKSEDGKIAVDQRTSLLIYTDYPGRIAEARSLLERLDRPTLQVLIEARIVQLSTTASKELGIDWGLDISHDGGQHPWSGGFAINHPPTEGSSMIDFKLKRLGATIWNLDLRLAATEQAGKGKVISAPRVLTMDHVKATISQGTQIPYQEQSEDGISTEFKDATLELQVTPHVTPDGRVRLELQAKKEQPNFVQVIPGQPPAIDTRKIDTELLVEDGHTVVIGGIIEESDSETESRTPGIHKVPLLGRLFKSNTSRLEKNELLIFINPKVVDISGRMTGGGRPGSDSDFMTSGY</sequence>
<dbReference type="Pfam" id="PF00263">
    <property type="entry name" value="Secretin"/>
    <property type="match status" value="1"/>
</dbReference>
<keyword evidence="3" id="KW-0812">Transmembrane</keyword>
<dbReference type="SMART" id="SM00965">
    <property type="entry name" value="STN"/>
    <property type="match status" value="1"/>
</dbReference>
<evidence type="ECO:0000256" key="3">
    <source>
        <dbReference type="ARBA" id="ARBA00022692"/>
    </source>
</evidence>
<dbReference type="Pfam" id="PF03958">
    <property type="entry name" value="Secretin_N"/>
    <property type="match status" value="1"/>
</dbReference>
<dbReference type="InterPro" id="IPR038591">
    <property type="entry name" value="NolW-like_sf"/>
</dbReference>
<evidence type="ECO:0000256" key="8">
    <source>
        <dbReference type="RuleBase" id="RU004004"/>
    </source>
</evidence>
<evidence type="ECO:0000256" key="1">
    <source>
        <dbReference type="ARBA" id="ARBA00004370"/>
    </source>
</evidence>
<dbReference type="NCBIfam" id="TIGR02515">
    <property type="entry name" value="IV_pilus_PilQ"/>
    <property type="match status" value="1"/>
</dbReference>
<dbReference type="PANTHER" id="PTHR30604">
    <property type="entry name" value="PROTEIN TRANSPORT PROTEIN HOFQ"/>
    <property type="match status" value="1"/>
</dbReference>
<evidence type="ECO:0000256" key="4">
    <source>
        <dbReference type="ARBA" id="ARBA00022729"/>
    </source>
</evidence>
<keyword evidence="12" id="KW-1185">Reference proteome</keyword>
<dbReference type="RefSeq" id="WP_137423095.1">
    <property type="nucleotide sequence ID" value="NZ_CP040098.1"/>
</dbReference>
<keyword evidence="2 8" id="KW-0813">Transport</keyword>
<comment type="similarity">
    <text evidence="7">Belongs to the bacterial secretin family.</text>
</comment>
<protein>
    <submittedName>
        <fullName evidence="11">Type IV pilus secretin PilQ</fullName>
    </submittedName>
</protein>
<evidence type="ECO:0000256" key="9">
    <source>
        <dbReference type="SAM" id="MobiDB-lite"/>
    </source>
</evidence>
<dbReference type="InterPro" id="IPR011662">
    <property type="entry name" value="Secretin/TonB_short_N"/>
</dbReference>
<dbReference type="InterPro" id="IPR001775">
    <property type="entry name" value="GspD/PilQ"/>
</dbReference>
<dbReference type="KEGG" id="dax:FDQ92_02280"/>
<evidence type="ECO:0000256" key="6">
    <source>
        <dbReference type="ARBA" id="ARBA00023237"/>
    </source>
</evidence>
<evidence type="ECO:0000313" key="12">
    <source>
        <dbReference type="Proteomes" id="UP000298602"/>
    </source>
</evidence>
<evidence type="ECO:0000256" key="5">
    <source>
        <dbReference type="ARBA" id="ARBA00023136"/>
    </source>
</evidence>
<keyword evidence="4" id="KW-0732">Signal</keyword>
<dbReference type="PANTHER" id="PTHR30604:SF1">
    <property type="entry name" value="DNA UTILIZATION PROTEIN HOFQ"/>
    <property type="match status" value="1"/>
</dbReference>
<dbReference type="OrthoDB" id="9775455at2"/>
<evidence type="ECO:0000256" key="7">
    <source>
        <dbReference type="RuleBase" id="RU004003"/>
    </source>
</evidence>
<evidence type="ECO:0000313" key="11">
    <source>
        <dbReference type="EMBL" id="QCQ21126.1"/>
    </source>
</evidence>
<dbReference type="InterPro" id="IPR005644">
    <property type="entry name" value="NolW-like"/>
</dbReference>
<reference evidence="11 12" key="1">
    <citation type="submission" date="2019-05" db="EMBL/GenBank/DDBJ databases">
        <title>The Complete Genome Sequence of the n-alkane-degrading Desulfoglaeba alkanexedens ALDC reveals multiple alkylsuccinate synthase gene clusters.</title>
        <authorList>
            <person name="Callaghan A.V."/>
            <person name="Davidova I.A."/>
            <person name="Duncan K.E."/>
            <person name="Morris B."/>
            <person name="McInerney M.J."/>
        </authorList>
    </citation>
    <scope>NUCLEOTIDE SEQUENCE [LARGE SCALE GENOMIC DNA]</scope>
    <source>
        <strain evidence="11 12">ALDC</strain>
    </source>
</reference>
<accession>A0A4P8KZY4</accession>
<proteinExistence type="inferred from homology"/>
<keyword evidence="6" id="KW-0998">Cell outer membrane</keyword>
<gene>
    <name evidence="11" type="primary">pilQ</name>
    <name evidence="11" type="ORF">FDQ92_02280</name>
</gene>
<dbReference type="Gene3D" id="3.30.1370.120">
    <property type="match status" value="1"/>
</dbReference>
<dbReference type="Pfam" id="PF21305">
    <property type="entry name" value="type_II_gspD_N0"/>
    <property type="match status" value="1"/>
</dbReference>
<feature type="region of interest" description="Disordered" evidence="9">
    <location>
        <begin position="169"/>
        <end position="203"/>
    </location>
</feature>
<dbReference type="EMBL" id="CP040098">
    <property type="protein sequence ID" value="QCQ21126.1"/>
    <property type="molecule type" value="Genomic_DNA"/>
</dbReference>
<comment type="subcellular location">
    <subcellularLocation>
        <location evidence="8">Cell outer membrane</location>
    </subcellularLocation>
    <subcellularLocation>
        <location evidence="1">Membrane</location>
    </subcellularLocation>
</comment>
<evidence type="ECO:0000256" key="2">
    <source>
        <dbReference type="ARBA" id="ARBA00022448"/>
    </source>
</evidence>
<dbReference type="InterPro" id="IPR049371">
    <property type="entry name" value="GspD-like_N0"/>
</dbReference>
<dbReference type="Proteomes" id="UP000298602">
    <property type="component" value="Chromosome"/>
</dbReference>
<organism evidence="11 12">
    <name type="scientific">Desulfoglaeba alkanexedens ALDC</name>
    <dbReference type="NCBI Taxonomy" id="980445"/>
    <lineage>
        <taxon>Bacteria</taxon>
        <taxon>Pseudomonadati</taxon>
        <taxon>Thermodesulfobacteriota</taxon>
        <taxon>Syntrophobacteria</taxon>
        <taxon>Syntrophobacterales</taxon>
        <taxon>Syntrophobacteraceae</taxon>
        <taxon>Desulfoglaeba</taxon>
    </lineage>
</organism>
<dbReference type="Gene3D" id="3.30.1370.130">
    <property type="match status" value="1"/>
</dbReference>
<reference evidence="11 12" key="2">
    <citation type="submission" date="2019-05" db="EMBL/GenBank/DDBJ databases">
        <authorList>
            <person name="Suflita J.M."/>
            <person name="Marks C.R."/>
        </authorList>
    </citation>
    <scope>NUCLEOTIDE SEQUENCE [LARGE SCALE GENOMIC DNA]</scope>
    <source>
        <strain evidence="11 12">ALDC</strain>
    </source>
</reference>
<dbReference type="InterPro" id="IPR051808">
    <property type="entry name" value="Type_IV_pilus_biogenesis"/>
</dbReference>
<keyword evidence="5" id="KW-0472">Membrane</keyword>
<dbReference type="InterPro" id="IPR013355">
    <property type="entry name" value="Pilus_4_PilQ"/>
</dbReference>
<evidence type="ECO:0000259" key="10">
    <source>
        <dbReference type="SMART" id="SM00965"/>
    </source>
</evidence>
<dbReference type="GO" id="GO:0009306">
    <property type="term" value="P:protein secretion"/>
    <property type="evidence" value="ECO:0007669"/>
    <property type="project" value="InterPro"/>
</dbReference>
<dbReference type="PRINTS" id="PR00811">
    <property type="entry name" value="BCTERIALGSPD"/>
</dbReference>
<dbReference type="InterPro" id="IPR004846">
    <property type="entry name" value="T2SS/T3SS_dom"/>
</dbReference>
<dbReference type="GO" id="GO:0009279">
    <property type="term" value="C:cell outer membrane"/>
    <property type="evidence" value="ECO:0007669"/>
    <property type="project" value="UniProtKB-SubCell"/>
</dbReference>